<dbReference type="Gene3D" id="1.25.40.10">
    <property type="entry name" value="Tetratricopeptide repeat domain"/>
    <property type="match status" value="1"/>
</dbReference>
<protein>
    <submittedName>
        <fullName evidence="2">Uncharacterized protein</fullName>
    </submittedName>
</protein>
<keyword evidence="1" id="KW-0802">TPR repeat</keyword>
<keyword evidence="3" id="KW-1185">Reference proteome</keyword>
<dbReference type="AlphaFoldDB" id="A0A554VHQ2"/>
<comment type="caution">
    <text evidence="2">The sequence shown here is derived from an EMBL/GenBank/DDBJ whole genome shotgun (WGS) entry which is preliminary data.</text>
</comment>
<proteinExistence type="predicted"/>
<accession>A0A554VHQ2</accession>
<evidence type="ECO:0000313" key="3">
    <source>
        <dbReference type="Proteomes" id="UP000318833"/>
    </source>
</evidence>
<evidence type="ECO:0000256" key="1">
    <source>
        <dbReference type="PROSITE-ProRule" id="PRU00339"/>
    </source>
</evidence>
<feature type="repeat" description="TPR" evidence="1">
    <location>
        <begin position="355"/>
        <end position="388"/>
    </location>
</feature>
<dbReference type="Gene3D" id="3.40.50.1820">
    <property type="entry name" value="alpha/beta hydrolase"/>
    <property type="match status" value="1"/>
</dbReference>
<dbReference type="PROSITE" id="PS50005">
    <property type="entry name" value="TPR"/>
    <property type="match status" value="1"/>
</dbReference>
<dbReference type="InterPro" id="IPR029058">
    <property type="entry name" value="AB_hydrolase_fold"/>
</dbReference>
<dbReference type="InterPro" id="IPR019734">
    <property type="entry name" value="TPR_rpt"/>
</dbReference>
<sequence>MKNYIIIISLLLICRVKGQLIDNSNDIETFEIESKFLKETQNVKVALPYGYHKSTKSYPIILILDHQLMFPTMTAIVNQLSSTSRMPESIVVAITEGNKHRTYYAPDLYDNHKKRSYGYGNHQEEFKMFLEKEVFPKLASTYRTVNFKTLIGFSPSSVFTLDIFCKQPKLFQAYIAIASGNIIGDGYVKNKNLIDAIESSLAHNSSHNAYLYVVSGGKDLNDHPDIKDNITSFNQRLSPFITNKFKAKAEIIDGEGHTDVLLPGLINAMDFIFPKERWVVDYIDIINTSGNAKENIDLFYNNLSQEYGFTIYPNMNRLYSMNCIKNIGNRLLSQKRITETIELYRYWTQLYPLSSTSHAYLGLALKVAGNKKESIKSYEKAIKIAKQESNPELLTYKKSLEELEQNIKK</sequence>
<dbReference type="InterPro" id="IPR000801">
    <property type="entry name" value="Esterase-like"/>
</dbReference>
<gene>
    <name evidence="2" type="ORF">FOF46_16965</name>
</gene>
<dbReference type="Pfam" id="PF00756">
    <property type="entry name" value="Esterase"/>
    <property type="match status" value="1"/>
</dbReference>
<dbReference type="InterPro" id="IPR050583">
    <property type="entry name" value="Mycobacterial_A85_antigen"/>
</dbReference>
<dbReference type="Proteomes" id="UP000318833">
    <property type="component" value="Unassembled WGS sequence"/>
</dbReference>
<dbReference type="RefSeq" id="WP_143917278.1">
    <property type="nucleotide sequence ID" value="NZ_CANMIK010000042.1"/>
</dbReference>
<dbReference type="PANTHER" id="PTHR48098:SF6">
    <property type="entry name" value="FERRI-BACILLIBACTIN ESTERASE BESA"/>
    <property type="match status" value="1"/>
</dbReference>
<dbReference type="SUPFAM" id="SSF53474">
    <property type="entry name" value="alpha/beta-Hydrolases"/>
    <property type="match status" value="1"/>
</dbReference>
<name>A0A554VHQ2_9FLAO</name>
<dbReference type="PANTHER" id="PTHR48098">
    <property type="entry name" value="ENTEROCHELIN ESTERASE-RELATED"/>
    <property type="match status" value="1"/>
</dbReference>
<dbReference type="OrthoDB" id="9784036at2"/>
<dbReference type="InterPro" id="IPR011990">
    <property type="entry name" value="TPR-like_helical_dom_sf"/>
</dbReference>
<evidence type="ECO:0000313" key="2">
    <source>
        <dbReference type="EMBL" id="TSE07108.1"/>
    </source>
</evidence>
<dbReference type="EMBL" id="VLNR01000037">
    <property type="protein sequence ID" value="TSE07108.1"/>
    <property type="molecule type" value="Genomic_DNA"/>
</dbReference>
<reference evidence="2 3" key="1">
    <citation type="submission" date="2019-07" db="EMBL/GenBank/DDBJ databases">
        <title>The draft genome sequence of Aquimarina algiphila M91.</title>
        <authorList>
            <person name="Meng X."/>
        </authorList>
    </citation>
    <scope>NUCLEOTIDE SEQUENCE [LARGE SCALE GENOMIC DNA]</scope>
    <source>
        <strain evidence="2 3">M91</strain>
    </source>
</reference>
<dbReference type="SUPFAM" id="SSF48452">
    <property type="entry name" value="TPR-like"/>
    <property type="match status" value="1"/>
</dbReference>
<organism evidence="2 3">
    <name type="scientific">Aquimarina algiphila</name>
    <dbReference type="NCBI Taxonomy" id="2047982"/>
    <lineage>
        <taxon>Bacteria</taxon>
        <taxon>Pseudomonadati</taxon>
        <taxon>Bacteroidota</taxon>
        <taxon>Flavobacteriia</taxon>
        <taxon>Flavobacteriales</taxon>
        <taxon>Flavobacteriaceae</taxon>
        <taxon>Aquimarina</taxon>
    </lineage>
</organism>